<name>A0ACB8T6S6_9AGAM</name>
<comment type="caution">
    <text evidence="1">The sequence shown here is derived from an EMBL/GenBank/DDBJ whole genome shotgun (WGS) entry which is preliminary data.</text>
</comment>
<reference evidence="1" key="2">
    <citation type="journal article" date="2022" name="New Phytol.">
        <title>Evolutionary transition to the ectomycorrhizal habit in the genomes of a hyperdiverse lineage of mushroom-forming fungi.</title>
        <authorList>
            <person name="Looney B."/>
            <person name="Miyauchi S."/>
            <person name="Morin E."/>
            <person name="Drula E."/>
            <person name="Courty P.E."/>
            <person name="Kohler A."/>
            <person name="Kuo A."/>
            <person name="LaButti K."/>
            <person name="Pangilinan J."/>
            <person name="Lipzen A."/>
            <person name="Riley R."/>
            <person name="Andreopoulos W."/>
            <person name="He G."/>
            <person name="Johnson J."/>
            <person name="Nolan M."/>
            <person name="Tritt A."/>
            <person name="Barry K.W."/>
            <person name="Grigoriev I.V."/>
            <person name="Nagy L.G."/>
            <person name="Hibbett D."/>
            <person name="Henrissat B."/>
            <person name="Matheny P.B."/>
            <person name="Labbe J."/>
            <person name="Martin F.M."/>
        </authorList>
    </citation>
    <scope>NUCLEOTIDE SEQUENCE</scope>
    <source>
        <strain evidence="1">HHB10654</strain>
    </source>
</reference>
<gene>
    <name evidence="1" type="ORF">BV25DRAFT_365339</name>
</gene>
<proteinExistence type="predicted"/>
<sequence>MSGAGSSTRQTRLPYDLVICVLDDVFDYSESATHYGTIAACALVCRLWTLPSQRILFRVVELSSSPRQRHKTASFLQAITNAPRLGAYVRSISGIHVSNSSQLGIHHTRTSQFLTMLSFCPQLVELGLTIGQDKFLPNTLSRIAELPVRITHLSIASTFRVLAQLLTVWPCVRFLHLGDGLYGGTPPEHRPPFRLEGFSYHSDVAHSAIRWLLPPALAESGTSLLALDTSPRYLYQGSTADIFAAYAPHIRSLTVKSKLPAMEALTALEQLILHREPVEPFTLPGTIKHFGFEPYETIHGFESFLRITAALTSVPRLSIFTVNENVSQNDQSRLKEICERKNIQFRVATTIAIPRFMDRRL</sequence>
<accession>A0ACB8T6S6</accession>
<reference evidence="1" key="1">
    <citation type="submission" date="2021-03" db="EMBL/GenBank/DDBJ databases">
        <authorList>
            <consortium name="DOE Joint Genome Institute"/>
            <person name="Ahrendt S."/>
            <person name="Looney B.P."/>
            <person name="Miyauchi S."/>
            <person name="Morin E."/>
            <person name="Drula E."/>
            <person name="Courty P.E."/>
            <person name="Chicoki N."/>
            <person name="Fauchery L."/>
            <person name="Kohler A."/>
            <person name="Kuo A."/>
            <person name="Labutti K."/>
            <person name="Pangilinan J."/>
            <person name="Lipzen A."/>
            <person name="Riley R."/>
            <person name="Andreopoulos W."/>
            <person name="He G."/>
            <person name="Johnson J."/>
            <person name="Barry K.W."/>
            <person name="Grigoriev I.V."/>
            <person name="Nagy L."/>
            <person name="Hibbett D."/>
            <person name="Henrissat B."/>
            <person name="Matheny P.B."/>
            <person name="Labbe J."/>
            <person name="Martin F."/>
        </authorList>
    </citation>
    <scope>NUCLEOTIDE SEQUENCE</scope>
    <source>
        <strain evidence="1">HHB10654</strain>
    </source>
</reference>
<protein>
    <submittedName>
        <fullName evidence="1">Uncharacterized protein</fullName>
    </submittedName>
</protein>
<organism evidence="1 2">
    <name type="scientific">Artomyces pyxidatus</name>
    <dbReference type="NCBI Taxonomy" id="48021"/>
    <lineage>
        <taxon>Eukaryota</taxon>
        <taxon>Fungi</taxon>
        <taxon>Dikarya</taxon>
        <taxon>Basidiomycota</taxon>
        <taxon>Agaricomycotina</taxon>
        <taxon>Agaricomycetes</taxon>
        <taxon>Russulales</taxon>
        <taxon>Auriscalpiaceae</taxon>
        <taxon>Artomyces</taxon>
    </lineage>
</organism>
<evidence type="ECO:0000313" key="1">
    <source>
        <dbReference type="EMBL" id="KAI0063821.1"/>
    </source>
</evidence>
<dbReference type="EMBL" id="MU277201">
    <property type="protein sequence ID" value="KAI0063821.1"/>
    <property type="molecule type" value="Genomic_DNA"/>
</dbReference>
<evidence type="ECO:0000313" key="2">
    <source>
        <dbReference type="Proteomes" id="UP000814140"/>
    </source>
</evidence>
<keyword evidence="2" id="KW-1185">Reference proteome</keyword>
<dbReference type="Proteomes" id="UP000814140">
    <property type="component" value="Unassembled WGS sequence"/>
</dbReference>